<comment type="similarity">
    <text evidence="1">Belongs to the nucleoside-specific channel-forming outer membrane porin (Tsx) (TC 1.B.10) family.</text>
</comment>
<dbReference type="Pfam" id="PF03502">
    <property type="entry name" value="Channel_Tsx"/>
    <property type="match status" value="1"/>
</dbReference>
<dbReference type="RefSeq" id="WP_131905674.1">
    <property type="nucleotide sequence ID" value="NZ_BAAAFU010000004.1"/>
</dbReference>
<sequence length="256" mass="28074">MPLNLSSQKLSTTLKSSLTKVAAIASICLASTFSTHAADWSSTNVQLLNGSGYELGDKNRTIFTFENALGWKYGDSFLFIDVTEPFSEGTSYYSEFSPRFSLGKITGKDMSFGIVKDVMVSTTLEMGQGTRGYLVGVGLPLDISGFAFANVNLYARQSDRDFAADDTDLGGQVTLTWNRPFTLGSTKWNFEGFLDYAFAEKGGSAPKEDNIVAAPRLMLNLGKSLQVGIEQQIWRNKFGVKNVDEDVTQAMVKFTF</sequence>
<dbReference type="Gene3D" id="2.40.230.20">
    <property type="entry name" value="Nucleoside-specific channel-forming protein, Tsx-like"/>
    <property type="match status" value="1"/>
</dbReference>
<dbReference type="AlphaFoldDB" id="A0A4R1EZR5"/>
<dbReference type="SUPFAM" id="SSF111364">
    <property type="entry name" value="Tsx-like channel"/>
    <property type="match status" value="1"/>
</dbReference>
<evidence type="ECO:0000313" key="3">
    <source>
        <dbReference type="EMBL" id="TCJ87397.1"/>
    </source>
</evidence>
<organism evidence="3 4">
    <name type="scientific">Cocleimonas flava</name>
    <dbReference type="NCBI Taxonomy" id="634765"/>
    <lineage>
        <taxon>Bacteria</taxon>
        <taxon>Pseudomonadati</taxon>
        <taxon>Pseudomonadota</taxon>
        <taxon>Gammaproteobacteria</taxon>
        <taxon>Thiotrichales</taxon>
        <taxon>Thiotrichaceae</taxon>
        <taxon>Cocleimonas</taxon>
    </lineage>
</organism>
<protein>
    <submittedName>
        <fullName evidence="3">Nucleoside-specific outer membrane channel protein Tsx</fullName>
    </submittedName>
</protein>
<accession>A0A4R1EZR5</accession>
<proteinExistence type="inferred from homology"/>
<dbReference type="Proteomes" id="UP000294887">
    <property type="component" value="Unassembled WGS sequence"/>
</dbReference>
<evidence type="ECO:0000256" key="1">
    <source>
        <dbReference type="ARBA" id="ARBA00008728"/>
    </source>
</evidence>
<feature type="chain" id="PRO_5020777986" evidence="2">
    <location>
        <begin position="38"/>
        <end position="256"/>
    </location>
</feature>
<gene>
    <name evidence="3" type="ORF">EV695_1907</name>
</gene>
<dbReference type="GO" id="GO:0009279">
    <property type="term" value="C:cell outer membrane"/>
    <property type="evidence" value="ECO:0007669"/>
    <property type="project" value="InterPro"/>
</dbReference>
<name>A0A4R1EZR5_9GAMM</name>
<evidence type="ECO:0000256" key="2">
    <source>
        <dbReference type="SAM" id="SignalP"/>
    </source>
</evidence>
<feature type="signal peptide" evidence="2">
    <location>
        <begin position="1"/>
        <end position="37"/>
    </location>
</feature>
<dbReference type="InterPro" id="IPR036777">
    <property type="entry name" value="Channel_Tsx-like_sf"/>
</dbReference>
<dbReference type="EMBL" id="SMFQ01000003">
    <property type="protein sequence ID" value="TCJ87397.1"/>
    <property type="molecule type" value="Genomic_DNA"/>
</dbReference>
<keyword evidence="2" id="KW-0732">Signal</keyword>
<reference evidence="3 4" key="1">
    <citation type="submission" date="2019-03" db="EMBL/GenBank/DDBJ databases">
        <title>Genomic Encyclopedia of Type Strains, Phase IV (KMG-IV): sequencing the most valuable type-strain genomes for metagenomic binning, comparative biology and taxonomic classification.</title>
        <authorList>
            <person name="Goeker M."/>
        </authorList>
    </citation>
    <scope>NUCLEOTIDE SEQUENCE [LARGE SCALE GENOMIC DNA]</scope>
    <source>
        <strain evidence="3 4">DSM 24830</strain>
    </source>
</reference>
<evidence type="ECO:0000313" key="4">
    <source>
        <dbReference type="Proteomes" id="UP000294887"/>
    </source>
</evidence>
<comment type="caution">
    <text evidence="3">The sequence shown here is derived from an EMBL/GenBank/DDBJ whole genome shotgun (WGS) entry which is preliminary data.</text>
</comment>
<keyword evidence="4" id="KW-1185">Reference proteome</keyword>
<dbReference type="OrthoDB" id="104801at2"/>
<dbReference type="InterPro" id="IPR018013">
    <property type="entry name" value="Channel_Tsx-like"/>
</dbReference>